<feature type="compositionally biased region" description="Low complexity" evidence="1">
    <location>
        <begin position="499"/>
        <end position="511"/>
    </location>
</feature>
<accession>A0A0E4BQF5</accession>
<dbReference type="RefSeq" id="WP_082755800.1">
    <property type="nucleotide sequence ID" value="NZ_JBIYEG010000002.1"/>
</dbReference>
<dbReference type="AlphaFoldDB" id="A0A0E4BQF5"/>
<evidence type="ECO:0008006" key="4">
    <source>
        <dbReference type="Google" id="ProtNLM"/>
    </source>
</evidence>
<protein>
    <recommendedName>
        <fullName evidence="4">Phage portal protein</fullName>
    </recommendedName>
</protein>
<reference evidence="2 3" key="1">
    <citation type="submission" date="2014-11" db="EMBL/GenBank/DDBJ databases">
        <title>Symbiosis island explosion on the genome of extra-slow-growing strains of soybean bradyrhizobia with massive insertion sequences.</title>
        <authorList>
            <person name="Iida T."/>
            <person name="Minamisawa K."/>
        </authorList>
    </citation>
    <scope>NUCLEOTIDE SEQUENCE [LARGE SCALE GENOMIC DNA]</scope>
    <source>
        <strain evidence="2 3">NK6</strain>
    </source>
</reference>
<sequence>MPVPAAVEKPRYRVKAPSIRNQADPTAPATIGGTPRQTGFDAARYARRLAPWRPATVTSNVIMSWQGDMLRARARDVLRNNPHATAASENFVGNLIGAGIKPSSLITTEGQRDAVMTAWLDWTDECDADGLADFYGLQSMAARSLFEAGECFIRFRARRVEDGLSVPLQIQMLESEMLPYWDNRIAPNGNYVMNGVEFDFIGRRVAYWFFVNHPGDGPIEMGGINTDQVRVPADQVLHIFRATRPGQVRGVPLVTPALVKLYFLDQYDDAELDRKKLAAMYAGFITTPAPEDILPDVQPSETSDQVGIAPLEPGTMQALLPGEDIKFSEPADVGGTYEAFQYRNQLACFSAMGVPYMLGTGDTRRASYSSLRGVIVEYRRRLEQLQHNVMVFQMCRPIWLRWMNDAVLAGTIALPGYADNPIAYQRAKWIAPRFEWVDPLKDRQAEKLAVDSGFKSRSDVIEAEGYDPEETDERIAADKEREKKLGLDFPIHGASSTQPVDPNADPVAPDPQEVADETADEADDNQAAA</sequence>
<dbReference type="EMBL" id="AP014685">
    <property type="protein sequence ID" value="BAR57592.1"/>
    <property type="molecule type" value="Genomic_DNA"/>
</dbReference>
<feature type="compositionally biased region" description="Acidic residues" evidence="1">
    <location>
        <begin position="513"/>
        <end position="529"/>
    </location>
</feature>
<dbReference type="Proteomes" id="UP000063308">
    <property type="component" value="Chromosome"/>
</dbReference>
<evidence type="ECO:0000313" key="3">
    <source>
        <dbReference type="Proteomes" id="UP000063308"/>
    </source>
</evidence>
<dbReference type="GO" id="GO:0019068">
    <property type="term" value="P:virion assembly"/>
    <property type="evidence" value="ECO:0007669"/>
    <property type="project" value="InterPro"/>
</dbReference>
<dbReference type="NCBIfam" id="TIGR01539">
    <property type="entry name" value="portal_lambda"/>
    <property type="match status" value="1"/>
</dbReference>
<dbReference type="Pfam" id="PF05136">
    <property type="entry name" value="Phage_portal_2"/>
    <property type="match status" value="1"/>
</dbReference>
<name>A0A0E4BQF5_9BRAD</name>
<gene>
    <name evidence="2" type="ORF">NK6_4424</name>
</gene>
<proteinExistence type="predicted"/>
<organism evidence="2 3">
    <name type="scientific">Bradyrhizobium diazoefficiens</name>
    <dbReference type="NCBI Taxonomy" id="1355477"/>
    <lineage>
        <taxon>Bacteria</taxon>
        <taxon>Pseudomonadati</taxon>
        <taxon>Pseudomonadota</taxon>
        <taxon>Alphaproteobacteria</taxon>
        <taxon>Hyphomicrobiales</taxon>
        <taxon>Nitrobacteraceae</taxon>
        <taxon>Bradyrhizobium</taxon>
    </lineage>
</organism>
<evidence type="ECO:0000256" key="1">
    <source>
        <dbReference type="SAM" id="MobiDB-lite"/>
    </source>
</evidence>
<dbReference type="GO" id="GO:0005198">
    <property type="term" value="F:structural molecule activity"/>
    <property type="evidence" value="ECO:0007669"/>
    <property type="project" value="InterPro"/>
</dbReference>
<evidence type="ECO:0000313" key="2">
    <source>
        <dbReference type="EMBL" id="BAR57592.1"/>
    </source>
</evidence>
<dbReference type="InterPro" id="IPR006429">
    <property type="entry name" value="Phage_lambda_portal"/>
</dbReference>
<feature type="region of interest" description="Disordered" evidence="1">
    <location>
        <begin position="486"/>
        <end position="529"/>
    </location>
</feature>